<protein>
    <recommendedName>
        <fullName evidence="10">Shikimate dehydrogenase (NADP(+))</fullName>
        <shortName evidence="10">SDH</shortName>
        <ecNumber evidence="10">1.1.1.25</ecNumber>
    </recommendedName>
</protein>
<comment type="catalytic activity">
    <reaction evidence="8">
        <text>shikimate + NAD(+) = 3-dehydroshikimate + NADH + H(+)</text>
        <dbReference type="Rhea" id="RHEA:17741"/>
        <dbReference type="ChEBI" id="CHEBI:15378"/>
        <dbReference type="ChEBI" id="CHEBI:16630"/>
        <dbReference type="ChEBI" id="CHEBI:36208"/>
        <dbReference type="ChEBI" id="CHEBI:57540"/>
        <dbReference type="ChEBI" id="CHEBI:57945"/>
    </reaction>
</comment>
<comment type="caution">
    <text evidence="10">Lacks conserved residue(s) required for the propagation of feature annotation.</text>
</comment>
<comment type="subunit">
    <text evidence="10">Homodimer.</text>
</comment>
<feature type="binding site" evidence="10">
    <location>
        <begin position="161"/>
        <end position="166"/>
    </location>
    <ligand>
        <name>NADP(+)</name>
        <dbReference type="ChEBI" id="CHEBI:58349"/>
    </ligand>
</feature>
<dbReference type="GO" id="GO:0030266">
    <property type="term" value="F:quinate 3-dehydrogenase (NAD+) activity"/>
    <property type="evidence" value="ECO:0007669"/>
    <property type="project" value="UniProtKB-EC"/>
</dbReference>
<evidence type="ECO:0000256" key="9">
    <source>
        <dbReference type="ARBA" id="ARBA00060613"/>
    </source>
</evidence>
<dbReference type="InterPro" id="IPR013708">
    <property type="entry name" value="Shikimate_DH-bd_N"/>
</dbReference>
<dbReference type="NCBIfam" id="NF001314">
    <property type="entry name" value="PRK00258.2-2"/>
    <property type="match status" value="1"/>
</dbReference>
<feature type="domain" description="SDH C-terminal" evidence="13">
    <location>
        <begin position="256"/>
        <end position="286"/>
    </location>
</feature>
<comment type="pathway">
    <text evidence="9">Aromatic compound metabolism; 3,4-dihydroxybenzoate biosynthesis; 3-dehydroquinate from D-quinate (NAD(+) route).</text>
</comment>
<comment type="function">
    <text evidence="10">Involved in the biosynthesis of the chorismate, which leads to the biosynthesis of aromatic amino acids. Catalyzes the reversible NADPH linked reduction of 3-dehydroshikimate (DHSA) to yield shikimate (SA).</text>
</comment>
<keyword evidence="3 10" id="KW-0521">NADP</keyword>
<accession>A0A0S6UIP7</accession>
<evidence type="ECO:0000259" key="12">
    <source>
        <dbReference type="Pfam" id="PF08501"/>
    </source>
</evidence>
<evidence type="ECO:0000256" key="4">
    <source>
        <dbReference type="ARBA" id="ARBA00023002"/>
    </source>
</evidence>
<dbReference type="PANTHER" id="PTHR21089">
    <property type="entry name" value="SHIKIMATE DEHYDROGENASE"/>
    <property type="match status" value="1"/>
</dbReference>
<evidence type="ECO:0000256" key="1">
    <source>
        <dbReference type="ARBA" id="ARBA00004871"/>
    </source>
</evidence>
<evidence type="ECO:0000256" key="6">
    <source>
        <dbReference type="ARBA" id="ARBA00049442"/>
    </source>
</evidence>
<dbReference type="CDD" id="cd01065">
    <property type="entry name" value="NAD_bind_Shikimate_DH"/>
    <property type="match status" value="1"/>
</dbReference>
<comment type="catalytic activity">
    <reaction evidence="6 10">
        <text>shikimate + NADP(+) = 3-dehydroshikimate + NADPH + H(+)</text>
        <dbReference type="Rhea" id="RHEA:17737"/>
        <dbReference type="ChEBI" id="CHEBI:15378"/>
        <dbReference type="ChEBI" id="CHEBI:16630"/>
        <dbReference type="ChEBI" id="CHEBI:36208"/>
        <dbReference type="ChEBI" id="CHEBI:57783"/>
        <dbReference type="ChEBI" id="CHEBI:58349"/>
        <dbReference type="EC" id="1.1.1.25"/>
    </reaction>
</comment>
<dbReference type="EC" id="1.1.1.25" evidence="10"/>
<dbReference type="Gene3D" id="3.40.50.720">
    <property type="entry name" value="NAD(P)-binding Rossmann-like Domain"/>
    <property type="match status" value="1"/>
</dbReference>
<feature type="domain" description="Shikimate dehydrogenase substrate binding N-terminal" evidence="12">
    <location>
        <begin position="18"/>
        <end position="100"/>
    </location>
</feature>
<dbReference type="InterPro" id="IPR046346">
    <property type="entry name" value="Aminoacid_DH-like_N_sf"/>
</dbReference>
<feature type="binding site" evidence="10">
    <location>
        <position position="235"/>
    </location>
    <ligand>
        <name>shikimate</name>
        <dbReference type="ChEBI" id="CHEBI:36208"/>
    </ligand>
</feature>
<dbReference type="GO" id="GO:0052734">
    <property type="term" value="F:shikimate 3-dehydrogenase (NAD+) activity"/>
    <property type="evidence" value="ECO:0007669"/>
    <property type="project" value="RHEA"/>
</dbReference>
<dbReference type="NCBIfam" id="TIGR00507">
    <property type="entry name" value="aroE"/>
    <property type="match status" value="1"/>
</dbReference>
<keyword evidence="4 10" id="KW-0560">Oxidoreductase</keyword>
<dbReference type="GO" id="GO:0008652">
    <property type="term" value="P:amino acid biosynthetic process"/>
    <property type="evidence" value="ECO:0007669"/>
    <property type="project" value="UniProtKB-KW"/>
</dbReference>
<organism evidence="14">
    <name type="scientific">Moorella thermoacetica Y72</name>
    <dbReference type="NCBI Taxonomy" id="1325331"/>
    <lineage>
        <taxon>Bacteria</taxon>
        <taxon>Bacillati</taxon>
        <taxon>Bacillota</taxon>
        <taxon>Clostridia</taxon>
        <taxon>Neomoorellales</taxon>
        <taxon>Neomoorellaceae</taxon>
        <taxon>Neomoorella</taxon>
    </lineage>
</organism>
<evidence type="ECO:0000256" key="7">
    <source>
        <dbReference type="ARBA" id="ARBA00051639"/>
    </source>
</evidence>
<feature type="binding site" evidence="10">
    <location>
        <position position="98"/>
    </location>
    <ligand>
        <name>shikimate</name>
        <dbReference type="ChEBI" id="CHEBI:36208"/>
    </ligand>
</feature>
<dbReference type="UniPathway" id="UPA00053">
    <property type="reaction ID" value="UER00087"/>
</dbReference>
<evidence type="ECO:0000256" key="2">
    <source>
        <dbReference type="ARBA" id="ARBA00022605"/>
    </source>
</evidence>
<evidence type="ECO:0000256" key="3">
    <source>
        <dbReference type="ARBA" id="ARBA00022857"/>
    </source>
</evidence>
<dbReference type="GO" id="GO:0019632">
    <property type="term" value="P:shikimate metabolic process"/>
    <property type="evidence" value="ECO:0007669"/>
    <property type="project" value="InterPro"/>
</dbReference>
<evidence type="ECO:0000256" key="8">
    <source>
        <dbReference type="ARBA" id="ARBA00052329"/>
    </source>
</evidence>
<dbReference type="Pfam" id="PF08501">
    <property type="entry name" value="Shikimate_dh_N"/>
    <property type="match status" value="1"/>
</dbReference>
<gene>
    <name evidence="10" type="primary">aroE</name>
    <name evidence="14" type="ORF">MTY_2713</name>
</gene>
<keyword evidence="2 10" id="KW-0028">Amino-acid biosynthesis</keyword>
<dbReference type="Pfam" id="PF18317">
    <property type="entry name" value="SDH_C"/>
    <property type="match status" value="1"/>
</dbReference>
<feature type="active site" description="Proton acceptor" evidence="10">
    <location>
        <position position="77"/>
    </location>
</feature>
<evidence type="ECO:0000256" key="10">
    <source>
        <dbReference type="HAMAP-Rule" id="MF_00222"/>
    </source>
</evidence>
<sequence length="300" mass="31273">MVGWQMIQVKASTGLVALLGHPVQHSLSPLMHNAAFAAGGQNLVYLAFDVKPGDLAAALAGLKALGFRGANVTVPHKEAIIPYLDAVDPVAARIGAVNTIVNEDRCLKGYNTDGSGFLRSLEEAGFDPAGKRAVILGAGGAARAVAFALATAGCGSLVLANRTPERATELAGALAGAGLPAPVVYRLGDAGMRSEVEAADLVLNTTSLGMWPRVEETPLPPDWFRPGQWVYDLVYNPLETKFLAGARRRGCRVISGLDMLLYQGAAAFTLWTGREAPVAVMDRVLREAMGASSGGPAAGR</sequence>
<dbReference type="Proteomes" id="UP000063718">
    <property type="component" value="Unassembled WGS sequence"/>
</dbReference>
<dbReference type="HAMAP" id="MF_00222">
    <property type="entry name" value="Shikimate_DH_AroE"/>
    <property type="match status" value="1"/>
</dbReference>
<dbReference type="FunFam" id="3.40.50.720:FF:000086">
    <property type="entry name" value="Quinate/shikimate dehydrogenase"/>
    <property type="match status" value="1"/>
</dbReference>
<dbReference type="SUPFAM" id="SSF53223">
    <property type="entry name" value="Aminoacid dehydrogenase-like, N-terminal domain"/>
    <property type="match status" value="1"/>
</dbReference>
<dbReference type="PANTHER" id="PTHR21089:SF1">
    <property type="entry name" value="BIFUNCTIONAL 3-DEHYDROQUINATE DEHYDRATASE_SHIKIMATE DEHYDROGENASE, CHLOROPLASTIC"/>
    <property type="match status" value="1"/>
</dbReference>
<dbReference type="NCBIfam" id="NF001319">
    <property type="entry name" value="PRK00258.3-3"/>
    <property type="match status" value="1"/>
</dbReference>
<dbReference type="Pfam" id="PF01488">
    <property type="entry name" value="Shikimate_DH"/>
    <property type="match status" value="1"/>
</dbReference>
<dbReference type="GO" id="GO:0009423">
    <property type="term" value="P:chorismate biosynthetic process"/>
    <property type="evidence" value="ECO:0007669"/>
    <property type="project" value="UniProtKB-UniRule"/>
</dbReference>
<dbReference type="EMBL" id="DF238840">
    <property type="protein sequence ID" value="GAF27372.1"/>
    <property type="molecule type" value="Genomic_DNA"/>
</dbReference>
<dbReference type="InterPro" id="IPR041121">
    <property type="entry name" value="SDH_C"/>
</dbReference>
<comment type="similarity">
    <text evidence="10">Belongs to the shikimate dehydrogenase family.</text>
</comment>
<dbReference type="InterPro" id="IPR036291">
    <property type="entry name" value="NAD(P)-bd_dom_sf"/>
</dbReference>
<keyword evidence="5 10" id="KW-0057">Aromatic amino acid biosynthesis</keyword>
<dbReference type="InterPro" id="IPR006151">
    <property type="entry name" value="Shikm_DH/Glu-tRNA_Rdtase"/>
</dbReference>
<feature type="binding site" evidence="10">
    <location>
        <position position="73"/>
    </location>
    <ligand>
        <name>shikimate</name>
        <dbReference type="ChEBI" id="CHEBI:36208"/>
    </ligand>
</feature>
<reference evidence="14" key="1">
    <citation type="journal article" date="2014" name="Gene">
        <title>Genome-guided analysis of transformation efficiency and carbon dioxide assimilation by Moorella thermoacetica Y72.</title>
        <authorList>
            <person name="Tsukahara K."/>
            <person name="Kita A."/>
            <person name="Nakashimada Y."/>
            <person name="Hoshino T."/>
            <person name="Murakami K."/>
        </authorList>
    </citation>
    <scope>NUCLEOTIDE SEQUENCE [LARGE SCALE GENOMIC DNA]</scope>
    <source>
        <strain evidence="14">Y72</strain>
    </source>
</reference>
<comment type="pathway">
    <text evidence="1 10">Metabolic intermediate biosynthesis; chorismate biosynthesis; chorismate from D-erythrose 4-phosphate and phosphoenolpyruvate: step 4/7.</text>
</comment>
<evidence type="ECO:0000259" key="13">
    <source>
        <dbReference type="Pfam" id="PF18317"/>
    </source>
</evidence>
<feature type="binding site" evidence="10">
    <location>
        <begin position="26"/>
        <end position="28"/>
    </location>
    <ligand>
        <name>shikimate</name>
        <dbReference type="ChEBI" id="CHEBI:36208"/>
    </ligand>
</feature>
<dbReference type="InterPro" id="IPR022893">
    <property type="entry name" value="Shikimate_DH_fam"/>
</dbReference>
<dbReference type="InterPro" id="IPR011342">
    <property type="entry name" value="Shikimate_DH"/>
</dbReference>
<comment type="catalytic activity">
    <reaction evidence="7">
        <text>L-quinate + NAD(+) = 3-dehydroquinate + NADH + H(+)</text>
        <dbReference type="Rhea" id="RHEA:22364"/>
        <dbReference type="ChEBI" id="CHEBI:15378"/>
        <dbReference type="ChEBI" id="CHEBI:29751"/>
        <dbReference type="ChEBI" id="CHEBI:32364"/>
        <dbReference type="ChEBI" id="CHEBI:57540"/>
        <dbReference type="ChEBI" id="CHEBI:57945"/>
        <dbReference type="EC" id="1.1.1.24"/>
    </reaction>
</comment>
<feature type="domain" description="Quinate/shikimate 5-dehydrogenase/glutamyl-tRNA reductase" evidence="11">
    <location>
        <begin position="129"/>
        <end position="177"/>
    </location>
</feature>
<feature type="binding site" evidence="10">
    <location>
        <position position="263"/>
    </location>
    <ligand>
        <name>shikimate</name>
        <dbReference type="ChEBI" id="CHEBI:36208"/>
    </ligand>
</feature>
<evidence type="ECO:0000313" key="14">
    <source>
        <dbReference type="EMBL" id="GAF27372.1"/>
    </source>
</evidence>
<evidence type="ECO:0000256" key="5">
    <source>
        <dbReference type="ARBA" id="ARBA00023141"/>
    </source>
</evidence>
<dbReference type="Gene3D" id="3.40.50.10860">
    <property type="entry name" value="Leucine Dehydrogenase, chain A, domain 1"/>
    <property type="match status" value="1"/>
</dbReference>
<dbReference type="GO" id="GO:0004764">
    <property type="term" value="F:shikimate 3-dehydrogenase (NADP+) activity"/>
    <property type="evidence" value="ECO:0007669"/>
    <property type="project" value="UniProtKB-UniRule"/>
</dbReference>
<feature type="binding site" evidence="10">
    <location>
        <position position="233"/>
    </location>
    <ligand>
        <name>NADP(+)</name>
        <dbReference type="ChEBI" id="CHEBI:58349"/>
    </ligand>
</feature>
<dbReference type="GO" id="GO:0050661">
    <property type="term" value="F:NADP binding"/>
    <property type="evidence" value="ECO:0007669"/>
    <property type="project" value="InterPro"/>
</dbReference>
<dbReference type="SUPFAM" id="SSF51735">
    <property type="entry name" value="NAD(P)-binding Rossmann-fold domains"/>
    <property type="match status" value="1"/>
</dbReference>
<dbReference type="FunFam" id="3.40.50.10860:FF:000004">
    <property type="entry name" value="Quinate/shikimate dehydrogenase"/>
    <property type="match status" value="1"/>
</dbReference>
<name>A0A0S6UIP7_NEOTH</name>
<dbReference type="AlphaFoldDB" id="A0A0S6UIP7"/>
<feature type="binding site" evidence="10">
    <location>
        <position position="113"/>
    </location>
    <ligand>
        <name>shikimate</name>
        <dbReference type="ChEBI" id="CHEBI:36208"/>
    </ligand>
</feature>
<dbReference type="GO" id="GO:0009073">
    <property type="term" value="P:aromatic amino acid family biosynthetic process"/>
    <property type="evidence" value="ECO:0007669"/>
    <property type="project" value="UniProtKB-KW"/>
</dbReference>
<feature type="binding site" evidence="10">
    <location>
        <begin position="137"/>
        <end position="141"/>
    </location>
    <ligand>
        <name>NADP(+)</name>
        <dbReference type="ChEBI" id="CHEBI:58349"/>
    </ligand>
</feature>
<feature type="binding site" evidence="10">
    <location>
        <position position="256"/>
    </location>
    <ligand>
        <name>NADP(+)</name>
        <dbReference type="ChEBI" id="CHEBI:58349"/>
    </ligand>
</feature>
<proteinExistence type="inferred from homology"/>
<evidence type="ECO:0000259" key="11">
    <source>
        <dbReference type="Pfam" id="PF01488"/>
    </source>
</evidence>